<evidence type="ECO:0000313" key="1">
    <source>
        <dbReference type="EMBL" id="KAB6452546.1"/>
    </source>
</evidence>
<organism evidence="1 4">
    <name type="scientific">Phocaeicola vulgatus</name>
    <name type="common">Bacteroides vulgatus</name>
    <dbReference type="NCBI Taxonomy" id="821"/>
    <lineage>
        <taxon>Bacteria</taxon>
        <taxon>Pseudomonadati</taxon>
        <taxon>Bacteroidota</taxon>
        <taxon>Bacteroidia</taxon>
        <taxon>Bacteroidales</taxon>
        <taxon>Bacteroidaceae</taxon>
        <taxon>Phocaeicola</taxon>
    </lineage>
</organism>
<evidence type="ECO:0000313" key="3">
    <source>
        <dbReference type="Proteomes" id="UP000468344"/>
    </source>
</evidence>
<dbReference type="InterPro" id="IPR027417">
    <property type="entry name" value="P-loop_NTPase"/>
</dbReference>
<evidence type="ECO:0000313" key="2">
    <source>
        <dbReference type="EMBL" id="KAB6477360.1"/>
    </source>
</evidence>
<dbReference type="EMBL" id="WDBZ01000021">
    <property type="protein sequence ID" value="KAB6452546.1"/>
    <property type="molecule type" value="Genomic_DNA"/>
</dbReference>
<dbReference type="Proteomes" id="UP000468344">
    <property type="component" value="Unassembled WGS sequence"/>
</dbReference>
<reference evidence="3 4" key="1">
    <citation type="journal article" date="2019" name="Nat. Med.">
        <title>A library of human gut bacterial isolates paired with longitudinal multiomics data enables mechanistic microbiome research.</title>
        <authorList>
            <person name="Poyet M."/>
            <person name="Groussin M."/>
            <person name="Gibbons S.M."/>
            <person name="Avila-Pacheco J."/>
            <person name="Jiang X."/>
            <person name="Kearney S.M."/>
            <person name="Perrotta A.R."/>
            <person name="Berdy B."/>
            <person name="Zhao S."/>
            <person name="Lieberman T.D."/>
            <person name="Swanson P.K."/>
            <person name="Smith M."/>
            <person name="Roesemann S."/>
            <person name="Alexander J.E."/>
            <person name="Rich S.A."/>
            <person name="Livny J."/>
            <person name="Vlamakis H."/>
            <person name="Clish C."/>
            <person name="Bullock K."/>
            <person name="Deik A."/>
            <person name="Scott J."/>
            <person name="Pierce K.A."/>
            <person name="Xavier R.J."/>
            <person name="Alm E.J."/>
        </authorList>
    </citation>
    <scope>NUCLEOTIDE SEQUENCE [LARGE SCALE GENOMIC DNA]</scope>
    <source>
        <strain evidence="2 3">BIOML-A140</strain>
        <strain evidence="1 4">BIOML-A141</strain>
    </source>
</reference>
<dbReference type="Proteomes" id="UP000483142">
    <property type="component" value="Unassembled WGS sequence"/>
</dbReference>
<proteinExistence type="predicted"/>
<gene>
    <name evidence="2" type="ORF">GAZ06_11590</name>
    <name evidence="1" type="ORF">GAZ09_11640</name>
</gene>
<evidence type="ECO:0008006" key="5">
    <source>
        <dbReference type="Google" id="ProtNLM"/>
    </source>
</evidence>
<dbReference type="EMBL" id="WDBY01000020">
    <property type="protein sequence ID" value="KAB6477360.1"/>
    <property type="molecule type" value="Genomic_DNA"/>
</dbReference>
<dbReference type="AlphaFoldDB" id="A0A6G0GNQ5"/>
<name>A0A6G0GNQ5_PHOVU</name>
<dbReference type="SUPFAM" id="SSF52540">
    <property type="entry name" value="P-loop containing nucleoside triphosphate hydrolases"/>
    <property type="match status" value="2"/>
</dbReference>
<dbReference type="RefSeq" id="WP_151858104.1">
    <property type="nucleotide sequence ID" value="NZ_JAHPXE010000011.1"/>
</dbReference>
<evidence type="ECO:0000313" key="4">
    <source>
        <dbReference type="Proteomes" id="UP000483142"/>
    </source>
</evidence>
<accession>A0A6G0GNQ5</accession>
<comment type="caution">
    <text evidence="1">The sequence shown here is derived from an EMBL/GenBank/DDBJ whole genome shotgun (WGS) entry which is preliminary data.</text>
</comment>
<protein>
    <recommendedName>
        <fullName evidence="5">KAP NTPase domain-containing protein</fullName>
    </recommendedName>
</protein>
<sequence>MERLVKTLTFKIGEETRPVKLNKDSYKDNLLSAQISKALGLIEEFFPSDKTTIRDDLDDIPANKTISFLGDRGTGKSSCLKSLVNILTEKRKDICLLETIEPAFFDKHRNIMELIIGTMFGKYEDWLDEQQDANRHNLLVELGYAFQEVKRDLQYIESECCQEDSELEDLQGLASSIGLSASVKKLVDAFLIVEKKDYMLITIDDIDLNASLAFEMAEQIRKYLIIDKVVVCIAGKSEQLSDAIRQSYIRLYELLLEHGQISIDEISAMTEAYMVKFLPIYSRIYMPTQDDYADCRLVLADNADNKYEYESVKIALLELIFVKTRFLFYNSEGQTSLIVPTNLRELRALMLMLFMMPNYDKNAELGDGITNRENKNAFLNYFFNTWTTCLSPENRVFANLLIKEKEPSLFNHLVINELKRKFRLSDVLSNPSVPDWPILMKESCVNYNLSIGDVTIVMDYVSNTRTDIETRRMLFFIKSLYSIRLYQYYDELTDSLYAGMAEQGENEKKKTPELRNNVLQGVPKLLQLIGGSFYTISGDQVIRPERNPDRTRENGILDGEEIKKLINEIGNAAQDEVSKKLRLAEFLMLISSHYFYTKSSSTNIEELSNSYRERSEVYYTRNLGSAGNIRYDVTAPFFNLIDIKATYSRFSKTIFSIAENCEGSLYRKMLAFCNRDKDAGEDVTKQRHNYLSATTIRNMEICGDLYQSMLSHRDKCDEKSMVKQFQAFFKGVADYGISSYDYDDDQRYEIKLLPFNIISEFLEEISDEELEKFFKKPTVNVGADEFIFLREAEMTFSHAWKAMPKKYKHPDSEQFYREIFHPEARHKYPRAEIVANFRRMINEGKLNPIE</sequence>